<comment type="caution">
    <text evidence="1">The sequence shown here is derived from an EMBL/GenBank/DDBJ whole genome shotgun (WGS) entry which is preliminary data.</text>
</comment>
<dbReference type="GO" id="GO:0000027">
    <property type="term" value="P:ribosomal large subunit assembly"/>
    <property type="evidence" value="ECO:0007669"/>
    <property type="project" value="TreeGrafter"/>
</dbReference>
<evidence type="ECO:0000313" key="1">
    <source>
        <dbReference type="EMBL" id="KAG5587314.1"/>
    </source>
</evidence>
<protein>
    <submittedName>
        <fullName evidence="1">Uncharacterized protein</fullName>
    </submittedName>
</protein>
<sequence length="154" mass="17121">MVTHFLILSKTVCASYLRVAKMKHGPTLTFKIHKYSLAADIAQSQLRPRCPSDLFKNPPVPQFVSPAVNGKLLHIAGQALFMPKDCITLNYDKETKLIDGTTLSDYNQWMFLAESGNLCKTIKTMYMQGSLGKQSVPRGRGAGELRGLEYASRP</sequence>
<proteinExistence type="predicted"/>
<dbReference type="PANTHER" id="PTHR12661">
    <property type="entry name" value="PETER PAN-RELATED"/>
    <property type="match status" value="1"/>
</dbReference>
<accession>A0A9J5XI08</accession>
<dbReference type="GO" id="GO:0030687">
    <property type="term" value="C:preribosome, large subunit precursor"/>
    <property type="evidence" value="ECO:0007669"/>
    <property type="project" value="TreeGrafter"/>
</dbReference>
<feature type="non-terminal residue" evidence="1">
    <location>
        <position position="154"/>
    </location>
</feature>
<dbReference type="GO" id="GO:0019843">
    <property type="term" value="F:rRNA binding"/>
    <property type="evidence" value="ECO:0007669"/>
    <property type="project" value="TreeGrafter"/>
</dbReference>
<dbReference type="InterPro" id="IPR045112">
    <property type="entry name" value="PPAN-like"/>
</dbReference>
<gene>
    <name evidence="1" type="ORF">H5410_047748</name>
</gene>
<evidence type="ECO:0000313" key="2">
    <source>
        <dbReference type="Proteomes" id="UP000824120"/>
    </source>
</evidence>
<dbReference type="PANTHER" id="PTHR12661:SF5">
    <property type="entry name" value="SUPPRESSOR OF SWI4 1 HOMOLOG"/>
    <property type="match status" value="1"/>
</dbReference>
<reference evidence="1 2" key="1">
    <citation type="submission" date="2020-09" db="EMBL/GenBank/DDBJ databases">
        <title>De no assembly of potato wild relative species, Solanum commersonii.</title>
        <authorList>
            <person name="Cho K."/>
        </authorList>
    </citation>
    <scope>NUCLEOTIDE SEQUENCE [LARGE SCALE GENOMIC DNA]</scope>
    <source>
        <strain evidence="1">LZ3.2</strain>
        <tissue evidence="1">Leaf</tissue>
    </source>
</reference>
<name>A0A9J5XI08_SOLCO</name>
<keyword evidence="2" id="KW-1185">Reference proteome</keyword>
<dbReference type="Proteomes" id="UP000824120">
    <property type="component" value="Chromosome 9"/>
</dbReference>
<dbReference type="AlphaFoldDB" id="A0A9J5XI08"/>
<dbReference type="EMBL" id="JACXVP010000009">
    <property type="protein sequence ID" value="KAG5587314.1"/>
    <property type="molecule type" value="Genomic_DNA"/>
</dbReference>
<dbReference type="OrthoDB" id="10261452at2759"/>
<organism evidence="1 2">
    <name type="scientific">Solanum commersonii</name>
    <name type="common">Commerson's wild potato</name>
    <name type="synonym">Commerson's nightshade</name>
    <dbReference type="NCBI Taxonomy" id="4109"/>
    <lineage>
        <taxon>Eukaryota</taxon>
        <taxon>Viridiplantae</taxon>
        <taxon>Streptophyta</taxon>
        <taxon>Embryophyta</taxon>
        <taxon>Tracheophyta</taxon>
        <taxon>Spermatophyta</taxon>
        <taxon>Magnoliopsida</taxon>
        <taxon>eudicotyledons</taxon>
        <taxon>Gunneridae</taxon>
        <taxon>Pentapetalae</taxon>
        <taxon>asterids</taxon>
        <taxon>lamiids</taxon>
        <taxon>Solanales</taxon>
        <taxon>Solanaceae</taxon>
        <taxon>Solanoideae</taxon>
        <taxon>Solaneae</taxon>
        <taxon>Solanum</taxon>
    </lineage>
</organism>